<dbReference type="SUPFAM" id="SSF56496">
    <property type="entry name" value="Fibrinogen C-terminal domain-like"/>
    <property type="match status" value="1"/>
</dbReference>
<sequence length="224" mass="24548">LAENGVYRIKTKTSGHYSNVCCHMTTLPGCSGGGWTMVMKIDGNKETFSYSSAYWSNMISYSPNDGTTGLDKKETKLPTYWSTPFKQLCVGMKVKNSVKFIPVSHTANSLYDIIAGGKFHSTVIPRNTWKSLILGSSLKATCGRQGFNAASEDKHHTRVRIGIIGNNQIHCRSADSFIGFGAIDTNQRRYCGIRNIVNSCGNSAYCSADNGNKEVKAVGYIFAR</sequence>
<dbReference type="AlphaFoldDB" id="A0A7D9JAB2"/>
<accession>A0A7D9JAB2</accession>
<evidence type="ECO:0000313" key="2">
    <source>
        <dbReference type="Proteomes" id="UP001152795"/>
    </source>
</evidence>
<protein>
    <submittedName>
        <fullName evidence="1">Uncharacterized protein</fullName>
    </submittedName>
</protein>
<proteinExistence type="predicted"/>
<dbReference type="OrthoDB" id="5975172at2759"/>
<dbReference type="Proteomes" id="UP001152795">
    <property type="component" value="Unassembled WGS sequence"/>
</dbReference>
<gene>
    <name evidence="1" type="ORF">PACLA_8A026175</name>
</gene>
<dbReference type="InterPro" id="IPR036056">
    <property type="entry name" value="Fibrinogen-like_C"/>
</dbReference>
<dbReference type="EMBL" id="CACRXK020013602">
    <property type="protein sequence ID" value="CAB4025438.1"/>
    <property type="molecule type" value="Genomic_DNA"/>
</dbReference>
<evidence type="ECO:0000313" key="1">
    <source>
        <dbReference type="EMBL" id="CAB4025438.1"/>
    </source>
</evidence>
<name>A0A7D9JAB2_PARCT</name>
<keyword evidence="2" id="KW-1185">Reference proteome</keyword>
<reference evidence="1" key="1">
    <citation type="submission" date="2020-04" db="EMBL/GenBank/DDBJ databases">
        <authorList>
            <person name="Alioto T."/>
            <person name="Alioto T."/>
            <person name="Gomez Garrido J."/>
        </authorList>
    </citation>
    <scope>NUCLEOTIDE SEQUENCE</scope>
    <source>
        <strain evidence="1">A484AB</strain>
    </source>
</reference>
<feature type="non-terminal residue" evidence="1">
    <location>
        <position position="224"/>
    </location>
</feature>
<organism evidence="1 2">
    <name type="scientific">Paramuricea clavata</name>
    <name type="common">Red gorgonian</name>
    <name type="synonym">Violescent sea-whip</name>
    <dbReference type="NCBI Taxonomy" id="317549"/>
    <lineage>
        <taxon>Eukaryota</taxon>
        <taxon>Metazoa</taxon>
        <taxon>Cnidaria</taxon>
        <taxon>Anthozoa</taxon>
        <taxon>Octocorallia</taxon>
        <taxon>Malacalcyonacea</taxon>
        <taxon>Plexauridae</taxon>
        <taxon>Paramuricea</taxon>
    </lineage>
</organism>
<comment type="caution">
    <text evidence="1">The sequence shown here is derived from an EMBL/GenBank/DDBJ whole genome shotgun (WGS) entry which is preliminary data.</text>
</comment>